<dbReference type="Proteomes" id="UP001219568">
    <property type="component" value="Unassembled WGS sequence"/>
</dbReference>
<keyword evidence="2" id="KW-1185">Reference proteome</keyword>
<gene>
    <name evidence="1" type="ORF">N7460_005180</name>
</gene>
<comment type="caution">
    <text evidence="1">The sequence shown here is derived from an EMBL/GenBank/DDBJ whole genome shotgun (WGS) entry which is preliminary data.</text>
</comment>
<name>A0AAD6NAC2_PENCN</name>
<dbReference type="AlphaFoldDB" id="A0AAD6NAC2"/>
<reference evidence="1" key="1">
    <citation type="journal article" date="2023" name="IMA Fungus">
        <title>Comparative genomic study of the Penicillium genus elucidates a diverse pangenome and 15 lateral gene transfer events.</title>
        <authorList>
            <person name="Petersen C."/>
            <person name="Sorensen T."/>
            <person name="Nielsen M.R."/>
            <person name="Sondergaard T.E."/>
            <person name="Sorensen J.L."/>
            <person name="Fitzpatrick D.A."/>
            <person name="Frisvad J.C."/>
            <person name="Nielsen K.L."/>
        </authorList>
    </citation>
    <scope>NUCLEOTIDE SEQUENCE</scope>
    <source>
        <strain evidence="1">IBT 15450</strain>
    </source>
</reference>
<protein>
    <submittedName>
        <fullName evidence="1">Uncharacterized protein</fullName>
    </submittedName>
</protein>
<sequence length="86" mass="9150">MAAEPYASHITLERIKNDADGTFHVESGAGAMATLDIGPLGGVSYANGVFGYITLGIQIKYIRNGSTVDTGKYIINLELVFLTRNG</sequence>
<evidence type="ECO:0000313" key="1">
    <source>
        <dbReference type="EMBL" id="KAJ6043825.1"/>
    </source>
</evidence>
<organism evidence="1 2">
    <name type="scientific">Penicillium canescens</name>
    <dbReference type="NCBI Taxonomy" id="5083"/>
    <lineage>
        <taxon>Eukaryota</taxon>
        <taxon>Fungi</taxon>
        <taxon>Dikarya</taxon>
        <taxon>Ascomycota</taxon>
        <taxon>Pezizomycotina</taxon>
        <taxon>Eurotiomycetes</taxon>
        <taxon>Eurotiomycetidae</taxon>
        <taxon>Eurotiales</taxon>
        <taxon>Aspergillaceae</taxon>
        <taxon>Penicillium</taxon>
    </lineage>
</organism>
<accession>A0AAD6NAC2</accession>
<reference evidence="1" key="2">
    <citation type="submission" date="2023-01" db="EMBL/GenBank/DDBJ databases">
        <authorList>
            <person name="Petersen C."/>
        </authorList>
    </citation>
    <scope>NUCLEOTIDE SEQUENCE</scope>
    <source>
        <strain evidence="1">IBT 15450</strain>
    </source>
</reference>
<evidence type="ECO:0000313" key="2">
    <source>
        <dbReference type="Proteomes" id="UP001219568"/>
    </source>
</evidence>
<proteinExistence type="predicted"/>
<dbReference type="EMBL" id="JAQJZL010000004">
    <property type="protein sequence ID" value="KAJ6043825.1"/>
    <property type="molecule type" value="Genomic_DNA"/>
</dbReference>